<keyword evidence="6" id="KW-0378">Hydrolase</keyword>
<evidence type="ECO:0000256" key="2">
    <source>
        <dbReference type="ARBA" id="ARBA00022723"/>
    </source>
</evidence>
<feature type="binding site" evidence="5">
    <location>
        <position position="516"/>
    </location>
    <ligand>
        <name>Fe cation</name>
        <dbReference type="ChEBI" id="CHEBI:24875"/>
        <note>catalytic</note>
    </ligand>
</feature>
<evidence type="ECO:0000256" key="3">
    <source>
        <dbReference type="ARBA" id="ARBA00023002"/>
    </source>
</evidence>
<comment type="cofactor">
    <cofactor evidence="5">
        <name>Fe(2+)</name>
        <dbReference type="ChEBI" id="CHEBI:29033"/>
    </cofactor>
    <text evidence="5">Binds 1 Fe(2+) ion per subunit.</text>
</comment>
<comment type="caution">
    <text evidence="6">The sequence shown here is derived from an EMBL/GenBank/DDBJ whole genome shotgun (WGS) entry which is preliminary data.</text>
</comment>
<evidence type="ECO:0000256" key="4">
    <source>
        <dbReference type="ARBA" id="ARBA00023004"/>
    </source>
</evidence>
<dbReference type="EMBL" id="LNIX01000003">
    <property type="protein sequence ID" value="OXA57769.1"/>
    <property type="molecule type" value="Genomic_DNA"/>
</dbReference>
<dbReference type="GO" id="GO:0016787">
    <property type="term" value="F:hydrolase activity"/>
    <property type="evidence" value="ECO:0007669"/>
    <property type="project" value="UniProtKB-KW"/>
</dbReference>
<feature type="binding site" evidence="5">
    <location>
        <position position="235"/>
    </location>
    <ligand>
        <name>Fe cation</name>
        <dbReference type="ChEBI" id="CHEBI:24875"/>
        <note>catalytic</note>
    </ligand>
</feature>
<organism evidence="6 7">
    <name type="scientific">Folsomia candida</name>
    <name type="common">Springtail</name>
    <dbReference type="NCBI Taxonomy" id="158441"/>
    <lineage>
        <taxon>Eukaryota</taxon>
        <taxon>Metazoa</taxon>
        <taxon>Ecdysozoa</taxon>
        <taxon>Arthropoda</taxon>
        <taxon>Hexapoda</taxon>
        <taxon>Collembola</taxon>
        <taxon>Entomobryomorpha</taxon>
        <taxon>Isotomoidea</taxon>
        <taxon>Isotomidae</taxon>
        <taxon>Proisotominae</taxon>
        <taxon>Folsomia</taxon>
    </lineage>
</organism>
<accession>A0A226EJY4</accession>
<reference evidence="6 7" key="1">
    <citation type="submission" date="2015-12" db="EMBL/GenBank/DDBJ databases">
        <title>The genome of Folsomia candida.</title>
        <authorList>
            <person name="Faddeeva A."/>
            <person name="Derks M.F."/>
            <person name="Anvar Y."/>
            <person name="Smit S."/>
            <person name="Van Straalen N."/>
            <person name="Roelofs D."/>
        </authorList>
    </citation>
    <scope>NUCLEOTIDE SEQUENCE [LARGE SCALE GENOMIC DNA]</scope>
    <source>
        <strain evidence="6 7">VU population</strain>
        <tissue evidence="6">Whole body</tissue>
    </source>
</reference>
<dbReference type="GO" id="GO:0003834">
    <property type="term" value="F:beta-carotene 15,15'-dioxygenase activity"/>
    <property type="evidence" value="ECO:0007669"/>
    <property type="project" value="TreeGrafter"/>
</dbReference>
<proteinExistence type="inferred from homology"/>
<evidence type="ECO:0000313" key="7">
    <source>
        <dbReference type="Proteomes" id="UP000198287"/>
    </source>
</evidence>
<feature type="binding site" evidence="5">
    <location>
        <position position="174"/>
    </location>
    <ligand>
        <name>Fe cation</name>
        <dbReference type="ChEBI" id="CHEBI:24875"/>
        <note>catalytic</note>
    </ligand>
</feature>
<feature type="binding site" evidence="5">
    <location>
        <position position="307"/>
    </location>
    <ligand>
        <name>Fe cation</name>
        <dbReference type="ChEBI" id="CHEBI:24875"/>
        <note>catalytic</note>
    </ligand>
</feature>
<evidence type="ECO:0000256" key="1">
    <source>
        <dbReference type="ARBA" id="ARBA00006787"/>
    </source>
</evidence>
<gene>
    <name evidence="6" type="ORF">Fcan01_07853</name>
</gene>
<dbReference type="PANTHER" id="PTHR10543:SF24">
    <property type="entry name" value="CAROTENOID ISOMEROOXYGENASE"/>
    <property type="match status" value="1"/>
</dbReference>
<dbReference type="Pfam" id="PF03055">
    <property type="entry name" value="RPE65"/>
    <property type="match status" value="1"/>
</dbReference>
<keyword evidence="2 5" id="KW-0479">Metal-binding</keyword>
<dbReference type="AlphaFoldDB" id="A0A226EJY4"/>
<protein>
    <submittedName>
        <fullName evidence="6">Retinal Mueller cells isomerohydrolase</fullName>
    </submittedName>
</protein>
<dbReference type="Proteomes" id="UP000198287">
    <property type="component" value="Unassembled WGS sequence"/>
</dbReference>
<dbReference type="GO" id="GO:0042574">
    <property type="term" value="P:retinal metabolic process"/>
    <property type="evidence" value="ECO:0007669"/>
    <property type="project" value="TreeGrafter"/>
</dbReference>
<comment type="similarity">
    <text evidence="1">Belongs to the carotenoid oxygenase family.</text>
</comment>
<keyword evidence="3" id="KW-0560">Oxidoreductase</keyword>
<dbReference type="PANTHER" id="PTHR10543">
    <property type="entry name" value="BETA-CAROTENE DIOXYGENASE"/>
    <property type="match status" value="1"/>
</dbReference>
<evidence type="ECO:0000313" key="6">
    <source>
        <dbReference type="EMBL" id="OXA57769.1"/>
    </source>
</evidence>
<keyword evidence="7" id="KW-1185">Reference proteome</keyword>
<dbReference type="GO" id="GO:0010436">
    <property type="term" value="F:carotenoid dioxygenase activity"/>
    <property type="evidence" value="ECO:0007669"/>
    <property type="project" value="TreeGrafter"/>
</dbReference>
<dbReference type="GO" id="GO:0046872">
    <property type="term" value="F:metal ion binding"/>
    <property type="evidence" value="ECO:0007669"/>
    <property type="project" value="UniProtKB-KW"/>
</dbReference>
<sequence>MAGQYDFLYPTLEEIHEPEVAPLTGVLPPWIHNASLIRTGPGRFDFDDFTVNHFLDGYAMLTRFQISKDSVKYDRKFLETDAYKKAIAANKPVLSEWGTKGQKSDPTKSLLSRFIPSLIPEISDNCNVSMFSIGHDIFAAADTCFFRHIDPNTLQCGEKYDTSRLFGLNLWSCHPMPDDDGFIYNIGTSFITGLKYNVVKIPIPKNGQTAKDVLKKAKILTTVPSSHTFCSSPCHSFGKTPNYILLIEQPLVIVTQKVLAAFLHKSCNRDFMEYRPEIRNRFFVIDKHTGKVVKTDYVSSDPFFFLHFINCYEEDNEIVVDLCAFPNANCIDLSLQDFKNGFEGNIEDLAEGRRYVIPLGCQDKNGNELVEGTNLIQKVRTTATAVKEKKCVTLTYEPITKQGIEVPTVHKDFCGKKYSHFFGGGPRNIGPFKSAICKFNVETKRSMIFRLKEGEFLGEPIFVPSPESTDDDDGILITCMTRAIPGEKCGIIFINSKTMTEVARAEFINFVPLAIHGIFIPSEPNHVS</sequence>
<dbReference type="OrthoDB" id="1069523at2759"/>
<evidence type="ECO:0000256" key="5">
    <source>
        <dbReference type="PIRSR" id="PIRSR604294-1"/>
    </source>
</evidence>
<dbReference type="InterPro" id="IPR004294">
    <property type="entry name" value="Carotenoid_Oase"/>
</dbReference>
<dbReference type="GO" id="GO:0016121">
    <property type="term" value="P:carotene catabolic process"/>
    <property type="evidence" value="ECO:0007669"/>
    <property type="project" value="TreeGrafter"/>
</dbReference>
<name>A0A226EJY4_FOLCA</name>
<keyword evidence="4 5" id="KW-0408">Iron</keyword>
<dbReference type="OMA" id="FPNANCI"/>